<keyword evidence="10" id="KW-1185">Reference proteome</keyword>
<dbReference type="GO" id="GO:0005886">
    <property type="term" value="C:plasma membrane"/>
    <property type="evidence" value="ECO:0007669"/>
    <property type="project" value="UniProtKB-SubCell"/>
</dbReference>
<dbReference type="InterPro" id="IPR003838">
    <property type="entry name" value="ABC3_permease_C"/>
</dbReference>
<feature type="transmembrane region" description="Helical" evidence="7">
    <location>
        <begin position="964"/>
        <end position="994"/>
    </location>
</feature>
<name>A0A3D9ZK53_9ACTN</name>
<dbReference type="PANTHER" id="PTHR30572">
    <property type="entry name" value="MEMBRANE COMPONENT OF TRANSPORTER-RELATED"/>
    <property type="match status" value="1"/>
</dbReference>
<evidence type="ECO:0000313" key="10">
    <source>
        <dbReference type="Proteomes" id="UP000256913"/>
    </source>
</evidence>
<evidence type="ECO:0000256" key="7">
    <source>
        <dbReference type="SAM" id="Phobius"/>
    </source>
</evidence>
<dbReference type="AlphaFoldDB" id="A0A3D9ZK53"/>
<keyword evidence="3 7" id="KW-0812">Transmembrane</keyword>
<feature type="transmembrane region" description="Helical" evidence="7">
    <location>
        <begin position="911"/>
        <end position="933"/>
    </location>
</feature>
<comment type="subcellular location">
    <subcellularLocation>
        <location evidence="1">Cell membrane</location>
        <topology evidence="1">Multi-pass membrane protein</topology>
    </subcellularLocation>
</comment>
<dbReference type="Proteomes" id="UP000256913">
    <property type="component" value="Unassembled WGS sequence"/>
</dbReference>
<dbReference type="RefSeq" id="WP_116069063.1">
    <property type="nucleotide sequence ID" value="NZ_BONB01000017.1"/>
</dbReference>
<comment type="caution">
    <text evidence="9">The sequence shown here is derived from an EMBL/GenBank/DDBJ whole genome shotgun (WGS) entry which is preliminary data.</text>
</comment>
<evidence type="ECO:0000256" key="4">
    <source>
        <dbReference type="ARBA" id="ARBA00022989"/>
    </source>
</evidence>
<protein>
    <submittedName>
        <fullName evidence="9">FtsX-like permease family protein</fullName>
    </submittedName>
</protein>
<keyword evidence="4 7" id="KW-1133">Transmembrane helix</keyword>
<feature type="transmembrane region" description="Helical" evidence="7">
    <location>
        <begin position="527"/>
        <end position="545"/>
    </location>
</feature>
<dbReference type="EMBL" id="QUMQ01000001">
    <property type="protein sequence ID" value="REF97645.1"/>
    <property type="molecule type" value="Genomic_DNA"/>
</dbReference>
<evidence type="ECO:0000256" key="3">
    <source>
        <dbReference type="ARBA" id="ARBA00022692"/>
    </source>
</evidence>
<keyword evidence="5 7" id="KW-0472">Membrane</keyword>
<dbReference type="PANTHER" id="PTHR30572:SF4">
    <property type="entry name" value="ABC TRANSPORTER PERMEASE YTRF"/>
    <property type="match status" value="1"/>
</dbReference>
<feature type="transmembrane region" description="Helical" evidence="7">
    <location>
        <begin position="474"/>
        <end position="496"/>
    </location>
</feature>
<evidence type="ECO:0000259" key="8">
    <source>
        <dbReference type="Pfam" id="PF02687"/>
    </source>
</evidence>
<dbReference type="OrthoDB" id="3374249at2"/>
<feature type="transmembrane region" description="Helical" evidence="7">
    <location>
        <begin position="398"/>
        <end position="420"/>
    </location>
</feature>
<feature type="transmembrane region" description="Helical" evidence="7">
    <location>
        <begin position="19"/>
        <end position="38"/>
    </location>
</feature>
<feature type="transmembrane region" description="Helical" evidence="7">
    <location>
        <begin position="1006"/>
        <end position="1026"/>
    </location>
</feature>
<comment type="similarity">
    <text evidence="6">Belongs to the ABC-4 integral membrane protein family.</text>
</comment>
<organism evidence="9 10">
    <name type="scientific">Asanoa ferruginea</name>
    <dbReference type="NCBI Taxonomy" id="53367"/>
    <lineage>
        <taxon>Bacteria</taxon>
        <taxon>Bacillati</taxon>
        <taxon>Actinomycetota</taxon>
        <taxon>Actinomycetes</taxon>
        <taxon>Micromonosporales</taxon>
        <taxon>Micromonosporaceae</taxon>
        <taxon>Asanoa</taxon>
    </lineage>
</organism>
<evidence type="ECO:0000256" key="5">
    <source>
        <dbReference type="ARBA" id="ARBA00023136"/>
    </source>
</evidence>
<dbReference type="InterPro" id="IPR050250">
    <property type="entry name" value="Macrolide_Exporter_MacB"/>
</dbReference>
<reference evidence="9 10" key="1">
    <citation type="submission" date="2018-08" db="EMBL/GenBank/DDBJ databases">
        <title>Sequencing the genomes of 1000 actinobacteria strains.</title>
        <authorList>
            <person name="Klenk H.-P."/>
        </authorList>
    </citation>
    <scope>NUCLEOTIDE SEQUENCE [LARGE SCALE GENOMIC DNA]</scope>
    <source>
        <strain evidence="9 10">DSM 44099</strain>
    </source>
</reference>
<dbReference type="Pfam" id="PF02687">
    <property type="entry name" value="FtsX"/>
    <property type="match status" value="1"/>
</dbReference>
<evidence type="ECO:0000256" key="2">
    <source>
        <dbReference type="ARBA" id="ARBA00022475"/>
    </source>
</evidence>
<feature type="transmembrane region" description="Helical" evidence="7">
    <location>
        <begin position="441"/>
        <end position="462"/>
    </location>
</feature>
<gene>
    <name evidence="9" type="ORF">DFJ67_3649</name>
</gene>
<evidence type="ECO:0000313" key="9">
    <source>
        <dbReference type="EMBL" id="REF97645.1"/>
    </source>
</evidence>
<feature type="domain" description="ABC3 transporter permease C-terminal" evidence="8">
    <location>
        <begin position="318"/>
        <end position="422"/>
    </location>
</feature>
<sequence>MSGLVVALRGIRSRFVRSILVVVLSTVAIGAAVLVPLYSSAAAQSVLTDTVAAAPPIVAGLNARSAAPPIAAGLQVQNVQQRGLHAKDVRAAIDGALAGAPAVAAVLGEPLSTTGDLVNLVVKTKNQGRLVFRPGVCDHLTITEGQCPGPGELMVSDRTAEALGLRVGEKVPVTADGGATRAYLGEPPTVDPTFTVVGLYRIGDPTDPYWETSGFFRGAPTNILEDGTHIVDEAFTGGEDAVLTIPHGRPFATVDYPLVAEKVRLRNVPELTRELESLSERNEVDRVALMIGLLPSLRDAEKQRAAITAGVPTVALPLVVLCWFVLFLVIAAVTDDRRAEIAVGKLRGLSVGGITRFAIGEPLLLIAVAAPLGVLLGIGLTKLAADAFLAPGVDVQVGWSAFAVGLGALVGAVVAAVLGARQTVRATIASLLRRVPHRSGRRTAVAEAIVAALAVAALYQLLFGGDGQRATLGYAAPALVALLAGLLTGRLLSVVAKQRLARATRRGRLPAMLAAAQVGRRPESARLVAVLTVALALLTFAATIWDVSSANRTRTADADLGADRVYVVTASEPGAARAAVERIDPSGKQLMAVVRSRQSYAGDYVDLIGVQSDRMAAVARFPDKNKAQVAALAAELGDRGAPPVPLHPGRVVVRATVTKLNQSADRPMGLGIVVGEPGAAPRAIDLGRLKTGPASYAGDLTCVADCRLLGLQVRRFGGDNTPGAATVRVDGIEIDGQPLDASLTKADAWRPVASPPVGQTLTTSADDAGLTLDVTSESSSDVLAQYADVVKDAPVALAGPSPADDKDASEFSFPMLGKAPDDVRVVDRVPLLPRVGDHALLFDGAALVSRAERSAGLLLDELSYEVWATADAPADLGARLAAEGTPVTLTENRSTRLAELGRAAPALALRLYLFAGLVGLLLALGALVLDAGVTAPWRREQTRGLRITGVPARVLRGMANRENLMVLGFPVVAGIIAGVGGAALVLPAIALVNIDGTNQAYRLGGWWLPGSLLFLVVALTIAGLVLRRIRGGAR</sequence>
<feature type="transmembrane region" description="Helical" evidence="7">
    <location>
        <begin position="314"/>
        <end position="333"/>
    </location>
</feature>
<feature type="transmembrane region" description="Helical" evidence="7">
    <location>
        <begin position="354"/>
        <end position="378"/>
    </location>
</feature>
<keyword evidence="2" id="KW-1003">Cell membrane</keyword>
<accession>A0A3D9ZK53</accession>
<dbReference type="GO" id="GO:0022857">
    <property type="term" value="F:transmembrane transporter activity"/>
    <property type="evidence" value="ECO:0007669"/>
    <property type="project" value="TreeGrafter"/>
</dbReference>
<evidence type="ECO:0000256" key="6">
    <source>
        <dbReference type="ARBA" id="ARBA00038076"/>
    </source>
</evidence>
<evidence type="ECO:0000256" key="1">
    <source>
        <dbReference type="ARBA" id="ARBA00004651"/>
    </source>
</evidence>
<proteinExistence type="inferred from homology"/>